<dbReference type="Proteomes" id="UP000821865">
    <property type="component" value="Chromosome 11"/>
</dbReference>
<name>A0ACB8DL79_DERSI</name>
<comment type="caution">
    <text evidence="1">The sequence shown here is derived from an EMBL/GenBank/DDBJ whole genome shotgun (WGS) entry which is preliminary data.</text>
</comment>
<dbReference type="EMBL" id="CM023480">
    <property type="protein sequence ID" value="KAH7971495.1"/>
    <property type="molecule type" value="Genomic_DNA"/>
</dbReference>
<evidence type="ECO:0000313" key="2">
    <source>
        <dbReference type="Proteomes" id="UP000821865"/>
    </source>
</evidence>
<proteinExistence type="predicted"/>
<protein>
    <submittedName>
        <fullName evidence="1">Uncharacterized protein</fullName>
    </submittedName>
</protein>
<accession>A0ACB8DL79</accession>
<organism evidence="1 2">
    <name type="scientific">Dermacentor silvarum</name>
    <name type="common">Tick</name>
    <dbReference type="NCBI Taxonomy" id="543639"/>
    <lineage>
        <taxon>Eukaryota</taxon>
        <taxon>Metazoa</taxon>
        <taxon>Ecdysozoa</taxon>
        <taxon>Arthropoda</taxon>
        <taxon>Chelicerata</taxon>
        <taxon>Arachnida</taxon>
        <taxon>Acari</taxon>
        <taxon>Parasitiformes</taxon>
        <taxon>Ixodida</taxon>
        <taxon>Ixodoidea</taxon>
        <taxon>Ixodidae</taxon>
        <taxon>Rhipicephalinae</taxon>
        <taxon>Dermacentor</taxon>
    </lineage>
</organism>
<evidence type="ECO:0000313" key="1">
    <source>
        <dbReference type="EMBL" id="KAH7971495.1"/>
    </source>
</evidence>
<gene>
    <name evidence="1" type="ORF">HPB49_025029</name>
</gene>
<keyword evidence="2" id="KW-1185">Reference proteome</keyword>
<reference evidence="1" key="1">
    <citation type="submission" date="2020-05" db="EMBL/GenBank/DDBJ databases">
        <title>Large-scale comparative analyses of tick genomes elucidate their genetic diversity and vector capacities.</title>
        <authorList>
            <person name="Jia N."/>
            <person name="Wang J."/>
            <person name="Shi W."/>
            <person name="Du L."/>
            <person name="Sun Y."/>
            <person name="Zhan W."/>
            <person name="Jiang J."/>
            <person name="Wang Q."/>
            <person name="Zhang B."/>
            <person name="Ji P."/>
            <person name="Sakyi L.B."/>
            <person name="Cui X."/>
            <person name="Yuan T."/>
            <person name="Jiang B."/>
            <person name="Yang W."/>
            <person name="Lam T.T.-Y."/>
            <person name="Chang Q."/>
            <person name="Ding S."/>
            <person name="Wang X."/>
            <person name="Zhu J."/>
            <person name="Ruan X."/>
            <person name="Zhao L."/>
            <person name="Wei J."/>
            <person name="Que T."/>
            <person name="Du C."/>
            <person name="Cheng J."/>
            <person name="Dai P."/>
            <person name="Han X."/>
            <person name="Huang E."/>
            <person name="Gao Y."/>
            <person name="Liu J."/>
            <person name="Shao H."/>
            <person name="Ye R."/>
            <person name="Li L."/>
            <person name="Wei W."/>
            <person name="Wang X."/>
            <person name="Wang C."/>
            <person name="Yang T."/>
            <person name="Huo Q."/>
            <person name="Li W."/>
            <person name="Guo W."/>
            <person name="Chen H."/>
            <person name="Zhou L."/>
            <person name="Ni X."/>
            <person name="Tian J."/>
            <person name="Zhou Y."/>
            <person name="Sheng Y."/>
            <person name="Liu T."/>
            <person name="Pan Y."/>
            <person name="Xia L."/>
            <person name="Li J."/>
            <person name="Zhao F."/>
            <person name="Cao W."/>
        </authorList>
    </citation>
    <scope>NUCLEOTIDE SEQUENCE</scope>
    <source>
        <strain evidence="1">Dsil-2018</strain>
    </source>
</reference>
<sequence>MGNRRLSGASDPCLTRGASLRSMRPTHHLEADSEMVNPAPVMTLAYWNTISDHLCPPEVLHNSGACRSGLELLPACGDVAGPGRRLLTRLNILEMGAYSFLQFAEKQFKDDLKMLERAACVAHHVLLMPSLHDSRKQQNAGTRRWMETEAGELNKFLNPFGVVLYELREGSLDFTISHTDPVTPCDPKAVVLFLATCWFLREHRCFSGISLNVSVVERFRPGQFQQHITFAKQVVTFHLIDVEGIELLFTMCPLVLALDQTKLLAHVTLDRILDMEAHRFLHFAENQLKDEPEFLDRAADVARDVLEMPSRLDSCTQQNEGGARCWMFLQHITVAKWVVPVHLIGVEELRFRMFSMLGYSTKRSCLRTSLSTGLAQEFKEHRRLREFELLGTITRTELVSRLLDTSF</sequence>